<dbReference type="InterPro" id="IPR013114">
    <property type="entry name" value="FabA_FabZ"/>
</dbReference>
<keyword evidence="5" id="KW-1185">Reference proteome</keyword>
<name>A0A4R5AJE5_9ACTN</name>
<organism evidence="4 5">
    <name type="scientific">Jiangella aurantiaca</name>
    <dbReference type="NCBI Taxonomy" id="2530373"/>
    <lineage>
        <taxon>Bacteria</taxon>
        <taxon>Bacillati</taxon>
        <taxon>Actinomycetota</taxon>
        <taxon>Actinomycetes</taxon>
        <taxon>Jiangellales</taxon>
        <taxon>Jiangellaceae</taxon>
        <taxon>Jiangella</taxon>
    </lineage>
</organism>
<proteinExistence type="inferred from homology"/>
<dbReference type="AlphaFoldDB" id="A0A4R5AJE5"/>
<dbReference type="Gene3D" id="3.10.129.10">
    <property type="entry name" value="Hotdog Thioesterase"/>
    <property type="match status" value="1"/>
</dbReference>
<dbReference type="Pfam" id="PF22818">
    <property type="entry name" value="ApeI-like"/>
    <property type="match status" value="1"/>
</dbReference>
<comment type="caution">
    <text evidence="4">The sequence shown here is derived from an EMBL/GenBank/DDBJ whole genome shotgun (WGS) entry which is preliminary data.</text>
</comment>
<accession>A0A4R5AJE5</accession>
<evidence type="ECO:0000256" key="2">
    <source>
        <dbReference type="ARBA" id="ARBA00023239"/>
    </source>
</evidence>
<dbReference type="PANTHER" id="PTHR30272">
    <property type="entry name" value="3-HYDROXYACYL-[ACYL-CARRIER-PROTEIN] DEHYDRATASE"/>
    <property type="match status" value="1"/>
</dbReference>
<dbReference type="InterPro" id="IPR029069">
    <property type="entry name" value="HotDog_dom_sf"/>
</dbReference>
<sequence>MDLAAAAAASGLDTVVSLRPGVAGVATRNVPATSAVFATHFPRFPVVPGVLIIDDLARLGALVLTGDGRLDRWRLAGVTRVRFRHFVRPGDVAELSVEVRSGGDEPVLRGDVRVGGSPVTTVGSLVMRATAAGAGV</sequence>
<gene>
    <name evidence="4" type="ORF">E1262_02330</name>
</gene>
<comment type="similarity">
    <text evidence="1">Belongs to the thioester dehydratase family. FabZ subfamily.</text>
</comment>
<evidence type="ECO:0000313" key="4">
    <source>
        <dbReference type="EMBL" id="TDD72763.1"/>
    </source>
</evidence>
<evidence type="ECO:0000313" key="5">
    <source>
        <dbReference type="Proteomes" id="UP000295217"/>
    </source>
</evidence>
<dbReference type="Proteomes" id="UP000295217">
    <property type="component" value="Unassembled WGS sequence"/>
</dbReference>
<dbReference type="OrthoDB" id="9787658at2"/>
<dbReference type="EMBL" id="SMLB01000002">
    <property type="protein sequence ID" value="TDD72763.1"/>
    <property type="molecule type" value="Genomic_DNA"/>
</dbReference>
<dbReference type="SUPFAM" id="SSF54637">
    <property type="entry name" value="Thioesterase/thiol ester dehydrase-isomerase"/>
    <property type="match status" value="1"/>
</dbReference>
<dbReference type="PANTHER" id="PTHR30272:SF1">
    <property type="entry name" value="3-HYDROXYACYL-[ACYL-CARRIER-PROTEIN] DEHYDRATASE"/>
    <property type="match status" value="1"/>
</dbReference>
<protein>
    <submittedName>
        <fullName evidence="4">Hydroxymyristoyl-ACP dehydratase</fullName>
    </submittedName>
</protein>
<feature type="domain" description="ApeI dehydratase-like" evidence="3">
    <location>
        <begin position="28"/>
        <end position="101"/>
    </location>
</feature>
<evidence type="ECO:0000256" key="1">
    <source>
        <dbReference type="ARBA" id="ARBA00009174"/>
    </source>
</evidence>
<keyword evidence="2" id="KW-0456">Lyase</keyword>
<reference evidence="4 5" key="1">
    <citation type="submission" date="2019-02" db="EMBL/GenBank/DDBJ databases">
        <title>Draft genome sequences of novel Actinobacteria.</title>
        <authorList>
            <person name="Sahin N."/>
            <person name="Ay H."/>
            <person name="Saygin H."/>
        </authorList>
    </citation>
    <scope>NUCLEOTIDE SEQUENCE [LARGE SCALE GENOMIC DNA]</scope>
    <source>
        <strain evidence="4 5">8K307</strain>
    </source>
</reference>
<dbReference type="InterPro" id="IPR054545">
    <property type="entry name" value="ApeI-like"/>
</dbReference>
<evidence type="ECO:0000259" key="3">
    <source>
        <dbReference type="Pfam" id="PF22818"/>
    </source>
</evidence>
<dbReference type="GO" id="GO:0016829">
    <property type="term" value="F:lyase activity"/>
    <property type="evidence" value="ECO:0007669"/>
    <property type="project" value="UniProtKB-KW"/>
</dbReference>